<proteinExistence type="predicted"/>
<name>A0A2G8QT23_9RHOB</name>
<keyword evidence="2" id="KW-1185">Reference proteome</keyword>
<gene>
    <name evidence="1" type="ORF">P775_28510</name>
</gene>
<dbReference type="PROSITE" id="PS51257">
    <property type="entry name" value="PROKAR_LIPOPROTEIN"/>
    <property type="match status" value="1"/>
</dbReference>
<sequence length="126" mass="13988">MIFSYTRYLAITAVASFVLTGCEVKTPEQIALMDNLELCQLHSSAEGNSPYLAELVKRGALTNQELEDISSETIRTGMKTYVAVCSWGPYESINSSGGIYGDTEQIVISLSQYIYTENGRVTQWQQ</sequence>
<protein>
    <recommendedName>
        <fullName evidence="3">Lipoprotein</fullName>
    </recommendedName>
</protein>
<organism evidence="1 2">
    <name type="scientific">Puniceibacterium antarcticum</name>
    <dbReference type="NCBI Taxonomy" id="1206336"/>
    <lineage>
        <taxon>Bacteria</taxon>
        <taxon>Pseudomonadati</taxon>
        <taxon>Pseudomonadota</taxon>
        <taxon>Alphaproteobacteria</taxon>
        <taxon>Rhodobacterales</taxon>
        <taxon>Paracoccaceae</taxon>
        <taxon>Puniceibacterium</taxon>
    </lineage>
</organism>
<dbReference type="EMBL" id="AWWI01000186">
    <property type="protein sequence ID" value="PIL12447.1"/>
    <property type="molecule type" value="Genomic_DNA"/>
</dbReference>
<dbReference type="Proteomes" id="UP000231259">
    <property type="component" value="Unassembled WGS sequence"/>
</dbReference>
<reference evidence="1 2" key="1">
    <citation type="submission" date="2013-09" db="EMBL/GenBank/DDBJ databases">
        <title>Genome sequencing of Phaeobacter antarcticus sp. nov. SM1211.</title>
        <authorList>
            <person name="Zhang X.-Y."/>
            <person name="Liu C."/>
            <person name="Chen X.-L."/>
            <person name="Xie B.-B."/>
            <person name="Qin Q.-L."/>
            <person name="Rong J.-C."/>
            <person name="Zhang Y.-Z."/>
        </authorList>
    </citation>
    <scope>NUCLEOTIDE SEQUENCE [LARGE SCALE GENOMIC DNA]</scope>
    <source>
        <strain evidence="1 2">SM1211</strain>
    </source>
</reference>
<comment type="caution">
    <text evidence="1">The sequence shown here is derived from an EMBL/GenBank/DDBJ whole genome shotgun (WGS) entry which is preliminary data.</text>
</comment>
<evidence type="ECO:0000313" key="1">
    <source>
        <dbReference type="EMBL" id="PIL12447.1"/>
    </source>
</evidence>
<evidence type="ECO:0000313" key="2">
    <source>
        <dbReference type="Proteomes" id="UP000231259"/>
    </source>
</evidence>
<dbReference type="AlphaFoldDB" id="A0A2G8QT23"/>
<accession>A0A2G8QT23</accession>
<evidence type="ECO:0008006" key="3">
    <source>
        <dbReference type="Google" id="ProtNLM"/>
    </source>
</evidence>